<feature type="compositionally biased region" description="Basic residues" evidence="1">
    <location>
        <begin position="437"/>
        <end position="448"/>
    </location>
</feature>
<feature type="region of interest" description="Disordered" evidence="1">
    <location>
        <begin position="433"/>
        <end position="464"/>
    </location>
</feature>
<evidence type="ECO:0000313" key="2">
    <source>
        <dbReference type="EMBL" id="TEB24644.1"/>
    </source>
</evidence>
<feature type="region of interest" description="Disordered" evidence="1">
    <location>
        <begin position="87"/>
        <end position="116"/>
    </location>
</feature>
<keyword evidence="3" id="KW-1185">Reference proteome</keyword>
<accession>A0A4Y7SSR0</accession>
<reference evidence="2 3" key="1">
    <citation type="journal article" date="2019" name="Nat. Ecol. Evol.">
        <title>Megaphylogeny resolves global patterns of mushroom evolution.</title>
        <authorList>
            <person name="Varga T."/>
            <person name="Krizsan K."/>
            <person name="Foldi C."/>
            <person name="Dima B."/>
            <person name="Sanchez-Garcia M."/>
            <person name="Sanchez-Ramirez S."/>
            <person name="Szollosi G.J."/>
            <person name="Szarkandi J.G."/>
            <person name="Papp V."/>
            <person name="Albert L."/>
            <person name="Andreopoulos W."/>
            <person name="Angelini C."/>
            <person name="Antonin V."/>
            <person name="Barry K.W."/>
            <person name="Bougher N.L."/>
            <person name="Buchanan P."/>
            <person name="Buyck B."/>
            <person name="Bense V."/>
            <person name="Catcheside P."/>
            <person name="Chovatia M."/>
            <person name="Cooper J."/>
            <person name="Damon W."/>
            <person name="Desjardin D."/>
            <person name="Finy P."/>
            <person name="Geml J."/>
            <person name="Haridas S."/>
            <person name="Hughes K."/>
            <person name="Justo A."/>
            <person name="Karasinski D."/>
            <person name="Kautmanova I."/>
            <person name="Kiss B."/>
            <person name="Kocsube S."/>
            <person name="Kotiranta H."/>
            <person name="LaButti K.M."/>
            <person name="Lechner B.E."/>
            <person name="Liimatainen K."/>
            <person name="Lipzen A."/>
            <person name="Lukacs Z."/>
            <person name="Mihaltcheva S."/>
            <person name="Morgado L.N."/>
            <person name="Niskanen T."/>
            <person name="Noordeloos M.E."/>
            <person name="Ohm R.A."/>
            <person name="Ortiz-Santana B."/>
            <person name="Ovrebo C."/>
            <person name="Racz N."/>
            <person name="Riley R."/>
            <person name="Savchenko A."/>
            <person name="Shiryaev A."/>
            <person name="Soop K."/>
            <person name="Spirin V."/>
            <person name="Szebenyi C."/>
            <person name="Tomsovsky M."/>
            <person name="Tulloss R.E."/>
            <person name="Uehling J."/>
            <person name="Grigoriev I.V."/>
            <person name="Vagvolgyi C."/>
            <person name="Papp T."/>
            <person name="Martin F.M."/>
            <person name="Miettinen O."/>
            <person name="Hibbett D.S."/>
            <person name="Nagy L.G."/>
        </authorList>
    </citation>
    <scope>NUCLEOTIDE SEQUENCE [LARGE SCALE GENOMIC DNA]</scope>
    <source>
        <strain evidence="2 3">FP101781</strain>
    </source>
</reference>
<organism evidence="2 3">
    <name type="scientific">Coprinellus micaceus</name>
    <name type="common">Glistening ink-cap mushroom</name>
    <name type="synonym">Coprinus micaceus</name>
    <dbReference type="NCBI Taxonomy" id="71717"/>
    <lineage>
        <taxon>Eukaryota</taxon>
        <taxon>Fungi</taxon>
        <taxon>Dikarya</taxon>
        <taxon>Basidiomycota</taxon>
        <taxon>Agaricomycotina</taxon>
        <taxon>Agaricomycetes</taxon>
        <taxon>Agaricomycetidae</taxon>
        <taxon>Agaricales</taxon>
        <taxon>Agaricineae</taxon>
        <taxon>Psathyrellaceae</taxon>
        <taxon>Coprinellus</taxon>
    </lineage>
</organism>
<evidence type="ECO:0000313" key="3">
    <source>
        <dbReference type="Proteomes" id="UP000298030"/>
    </source>
</evidence>
<dbReference type="Proteomes" id="UP000298030">
    <property type="component" value="Unassembled WGS sequence"/>
</dbReference>
<gene>
    <name evidence="2" type="ORF">FA13DRAFT_1907360</name>
</gene>
<dbReference type="AlphaFoldDB" id="A0A4Y7SSR0"/>
<protein>
    <submittedName>
        <fullName evidence="2">Uncharacterized protein</fullName>
    </submittedName>
</protein>
<feature type="compositionally biased region" description="Gly residues" evidence="1">
    <location>
        <begin position="380"/>
        <end position="392"/>
    </location>
</feature>
<sequence>MFSSQRDLESRSFTIVFDLRNKTRSLRWLYNLNALPLPIGITPPATSPSEQPPHQLARNTIHNYNLKSDLDPYLSVPMSYLLRMRRSTQGSSELNPIPRDRPKASPINNEEEEDSPMRLLLRRAPPTPRTTKKTTDLSAMPFPSLRPVRWLEVAESSPTTSVSPACTPTQRPHSPTSICAEDEVPEIARPNLVPLRLLAAYLTTFETENEMALVVPSRTIRLDVQLHTDRVHRPARPPPDTSRSGSITESPRPCLPLRNVSLTNSPQSTPEVPLLLEDTIESLLPRRLPPDVRPNPGPNSTFDSLARISPCPSTLQTGNPVRACYTPFGPQASLVPHWRRRRGVRAGDAGGRAGVFGFVAVAQRRGGQRGVDVNETWNGNGDGDGNENGNGMGFVEAERRGARVEQPREGGEGAEGGEGEVEVEIEIGVEGTTKPCAGRRGRRRRRRAERGDVAPPAAVAEPNPSTTFLPTSTWGFDCSFLFSLPLVHGYSLPFSSSYPSRPFEANSTRNRTLHLDPWDYDVGELDEFQLHAVVLAAEGVRCDGIDE</sequence>
<dbReference type="EMBL" id="QPFP01000064">
    <property type="protein sequence ID" value="TEB24644.1"/>
    <property type="molecule type" value="Genomic_DNA"/>
</dbReference>
<feature type="compositionally biased region" description="Low complexity" evidence="1">
    <location>
        <begin position="453"/>
        <end position="464"/>
    </location>
</feature>
<comment type="caution">
    <text evidence="2">The sequence shown here is derived from an EMBL/GenBank/DDBJ whole genome shotgun (WGS) entry which is preliminary data.</text>
</comment>
<feature type="region of interest" description="Disordered" evidence="1">
    <location>
        <begin position="229"/>
        <end position="270"/>
    </location>
</feature>
<name>A0A4Y7SSR0_COPMI</name>
<feature type="region of interest" description="Disordered" evidence="1">
    <location>
        <begin position="370"/>
        <end position="393"/>
    </location>
</feature>
<feature type="region of interest" description="Disordered" evidence="1">
    <location>
        <begin position="158"/>
        <end position="177"/>
    </location>
</feature>
<feature type="region of interest" description="Disordered" evidence="1">
    <location>
        <begin position="399"/>
        <end position="418"/>
    </location>
</feature>
<feature type="compositionally biased region" description="Basic and acidic residues" evidence="1">
    <location>
        <begin position="399"/>
        <end position="411"/>
    </location>
</feature>
<feature type="compositionally biased region" description="Polar residues" evidence="1">
    <location>
        <begin position="260"/>
        <end position="270"/>
    </location>
</feature>
<evidence type="ECO:0000256" key="1">
    <source>
        <dbReference type="SAM" id="MobiDB-lite"/>
    </source>
</evidence>
<proteinExistence type="predicted"/>